<sequence length="312" mass="34676">MTNFSSTLPMSELFSTNRLAHETGLRAALCHLDALGGHNGLQPAIEHLLSHPRIFAYIVSVWDRSAEMVSQIVDDFPTDAQEYRSSLACEILDNVSVYALALPIESLAREVAKDIGRYRAFIEGAHPVLCALSAMKFADVQSLTSAESDDRVVNMQASQVMRKRNCQNARVTIDASLFIKLGMAVPPTSQAATSLSTDILAELKKTLSFYLSLLRRTELVGDIKALLFPNVEESAKDVAPEVSFPEDAESPSEESAYPMVQPMKAALFFDNADGFGDWQILISTEAYKHLREHRRADKKIFKIIYKKIKSVF</sequence>
<evidence type="ECO:0000313" key="1">
    <source>
        <dbReference type="EMBL" id="KAG2109747.1"/>
    </source>
</evidence>
<dbReference type="Proteomes" id="UP000823399">
    <property type="component" value="Unassembled WGS sequence"/>
</dbReference>
<accession>A0A9P7F9L5</accession>
<protein>
    <submittedName>
        <fullName evidence="1">Uncharacterized protein</fullName>
    </submittedName>
</protein>
<keyword evidence="2" id="KW-1185">Reference proteome</keyword>
<name>A0A9P7F9L5_9AGAM</name>
<dbReference type="AlphaFoldDB" id="A0A9P7F9L5"/>
<dbReference type="GeneID" id="64690552"/>
<organism evidence="1 2">
    <name type="scientific">Suillus discolor</name>
    <dbReference type="NCBI Taxonomy" id="1912936"/>
    <lineage>
        <taxon>Eukaryota</taxon>
        <taxon>Fungi</taxon>
        <taxon>Dikarya</taxon>
        <taxon>Basidiomycota</taxon>
        <taxon>Agaricomycotina</taxon>
        <taxon>Agaricomycetes</taxon>
        <taxon>Agaricomycetidae</taxon>
        <taxon>Boletales</taxon>
        <taxon>Suillineae</taxon>
        <taxon>Suillaceae</taxon>
        <taxon>Suillus</taxon>
    </lineage>
</organism>
<comment type="caution">
    <text evidence="1">The sequence shown here is derived from an EMBL/GenBank/DDBJ whole genome shotgun (WGS) entry which is preliminary data.</text>
</comment>
<proteinExistence type="predicted"/>
<dbReference type="OrthoDB" id="2689976at2759"/>
<gene>
    <name evidence="1" type="ORF">F5147DRAFT_150702</name>
</gene>
<reference evidence="1" key="1">
    <citation type="journal article" date="2020" name="New Phytol.">
        <title>Comparative genomics reveals dynamic genome evolution in host specialist ectomycorrhizal fungi.</title>
        <authorList>
            <person name="Lofgren L.A."/>
            <person name="Nguyen N.H."/>
            <person name="Vilgalys R."/>
            <person name="Ruytinx J."/>
            <person name="Liao H.L."/>
            <person name="Branco S."/>
            <person name="Kuo A."/>
            <person name="LaButti K."/>
            <person name="Lipzen A."/>
            <person name="Andreopoulos W."/>
            <person name="Pangilinan J."/>
            <person name="Riley R."/>
            <person name="Hundley H."/>
            <person name="Na H."/>
            <person name="Barry K."/>
            <person name="Grigoriev I.V."/>
            <person name="Stajich J.E."/>
            <person name="Kennedy P.G."/>
        </authorList>
    </citation>
    <scope>NUCLEOTIDE SEQUENCE</scope>
    <source>
        <strain evidence="1">FC423</strain>
    </source>
</reference>
<dbReference type="RefSeq" id="XP_041293692.1">
    <property type="nucleotide sequence ID" value="XM_041428293.1"/>
</dbReference>
<dbReference type="EMBL" id="JABBWM010000023">
    <property type="protein sequence ID" value="KAG2109747.1"/>
    <property type="molecule type" value="Genomic_DNA"/>
</dbReference>
<evidence type="ECO:0000313" key="2">
    <source>
        <dbReference type="Proteomes" id="UP000823399"/>
    </source>
</evidence>